<dbReference type="EMBL" id="JAFMYV010000003">
    <property type="protein sequence ID" value="MBO0936383.1"/>
    <property type="molecule type" value="Genomic_DNA"/>
</dbReference>
<dbReference type="Proteomes" id="UP000664034">
    <property type="component" value="Unassembled WGS sequence"/>
</dbReference>
<keyword evidence="3" id="KW-1185">Reference proteome</keyword>
<dbReference type="AlphaFoldDB" id="A0A939K470"/>
<evidence type="ECO:0000313" key="2">
    <source>
        <dbReference type="EMBL" id="MBO0936383.1"/>
    </source>
</evidence>
<keyword evidence="1" id="KW-0472">Membrane</keyword>
<organism evidence="2 3">
    <name type="scientific">Fibrella rubiginis</name>
    <dbReference type="NCBI Taxonomy" id="2817060"/>
    <lineage>
        <taxon>Bacteria</taxon>
        <taxon>Pseudomonadati</taxon>
        <taxon>Bacteroidota</taxon>
        <taxon>Cytophagia</taxon>
        <taxon>Cytophagales</taxon>
        <taxon>Spirosomataceae</taxon>
        <taxon>Fibrella</taxon>
    </lineage>
</organism>
<keyword evidence="1" id="KW-0812">Transmembrane</keyword>
<dbReference type="RefSeq" id="WP_207363949.1">
    <property type="nucleotide sequence ID" value="NZ_JAFMYV010000003.1"/>
</dbReference>
<gene>
    <name evidence="2" type="ORF">J2I47_07465</name>
</gene>
<reference evidence="2" key="1">
    <citation type="submission" date="2021-03" db="EMBL/GenBank/DDBJ databases">
        <title>Fibrella sp. HMF5335 genome sequencing and assembly.</title>
        <authorList>
            <person name="Kang H."/>
            <person name="Kim H."/>
            <person name="Bae S."/>
            <person name="Joh K."/>
        </authorList>
    </citation>
    <scope>NUCLEOTIDE SEQUENCE</scope>
    <source>
        <strain evidence="2">HMF5335</strain>
    </source>
</reference>
<evidence type="ECO:0000256" key="1">
    <source>
        <dbReference type="SAM" id="Phobius"/>
    </source>
</evidence>
<name>A0A939K470_9BACT</name>
<keyword evidence="1" id="KW-1133">Transmembrane helix</keyword>
<proteinExistence type="predicted"/>
<feature type="transmembrane region" description="Helical" evidence="1">
    <location>
        <begin position="143"/>
        <end position="161"/>
    </location>
</feature>
<protein>
    <submittedName>
        <fullName evidence="2">Uncharacterized protein</fullName>
    </submittedName>
</protein>
<evidence type="ECO:0000313" key="3">
    <source>
        <dbReference type="Proteomes" id="UP000664034"/>
    </source>
</evidence>
<feature type="transmembrane region" description="Helical" evidence="1">
    <location>
        <begin position="173"/>
        <end position="191"/>
    </location>
</feature>
<feature type="transmembrane region" description="Helical" evidence="1">
    <location>
        <begin position="15"/>
        <end position="35"/>
    </location>
</feature>
<comment type="caution">
    <text evidence="2">The sequence shown here is derived from an EMBL/GenBank/DDBJ whole genome shotgun (WGS) entry which is preliminary data.</text>
</comment>
<sequence length="303" mass="34006">MIRFTSTTRACSTTAFFGFVGLRVILFCWLNLWLVTDTLARRSTPASDSAVYATFFSPSGRQVLRAADLEGIAREWLMLHQLAQQTPDQYRQYQLLHDRMRHRLWVTQLQVSATAAELDNEEEQAERVGDAVRERQGRREHRFTVASIVVSALTSVVSGVILSRNRGTSSLDVIGVVGGVAGVGLSLPNLLQPKGKWYEHKRNALASLWLDQNDTDLIAPTVWRFMHDRPGADVATLRDELVNQWKESDRANPLYFSEGGRYTADQLATRAAMLDQAEAYVKQIQKSISELATTLDANPPTTR</sequence>
<accession>A0A939K470</accession>